<evidence type="ECO:0008006" key="3">
    <source>
        <dbReference type="Google" id="ProtNLM"/>
    </source>
</evidence>
<dbReference type="Gene3D" id="3.40.50.12780">
    <property type="entry name" value="N-terminal domain of ligase-like"/>
    <property type="match status" value="1"/>
</dbReference>
<dbReference type="Proteomes" id="UP000316304">
    <property type="component" value="Unassembled WGS sequence"/>
</dbReference>
<evidence type="ECO:0000313" key="1">
    <source>
        <dbReference type="EMBL" id="TWU21576.1"/>
    </source>
</evidence>
<dbReference type="OrthoDB" id="179194at2"/>
<keyword evidence="2" id="KW-1185">Reference proteome</keyword>
<name>A0A5C6CE51_9BACT</name>
<dbReference type="InterPro" id="IPR042099">
    <property type="entry name" value="ANL_N_sf"/>
</dbReference>
<sequence>MSAVDNPMNEQVAQKATEARDQLNEHTLKTVHWHFSDDTGSPFWLEKKRELNFDPLTEIKSFDDLKKFPLFEDDWLRGGPIRRWVPQGHAGKPVYVFETGGTTGVPKSRMVIEDHWKDYELFSDTLPEKYFPKGANWLMLGPSGPRRLRLAVEHLAQHREGICFCIDLDPRWVVKLIKKGWMEHLEEYKKHCIDQAITILTAGHDVKCMFGTPKLIESLGEALEERGTSLAEVGITGIFSGGTEFTPQWTRFCVEELLGGPPEESGVYMTPTYGNTLMGLACSKPITAADGYKISYYAPQPRAATEVVSFDDYNQVVPFGATGRVKLYTLTDEFFVPGFMERDEGEREAPFDLYPWDGVSGVRPFHELAGATTVGVY</sequence>
<dbReference type="SUPFAM" id="SSF56801">
    <property type="entry name" value="Acetyl-CoA synthetase-like"/>
    <property type="match status" value="1"/>
</dbReference>
<dbReference type="AlphaFoldDB" id="A0A5C6CE51"/>
<accession>A0A5C6CE51</accession>
<protein>
    <recommendedName>
        <fullName evidence="3">AMP-binding enzyme</fullName>
    </recommendedName>
</protein>
<gene>
    <name evidence="1" type="ORF">Pla52o_37630</name>
</gene>
<dbReference type="EMBL" id="SJPT01000006">
    <property type="protein sequence ID" value="TWU21576.1"/>
    <property type="molecule type" value="Genomic_DNA"/>
</dbReference>
<comment type="caution">
    <text evidence="1">The sequence shown here is derived from an EMBL/GenBank/DDBJ whole genome shotgun (WGS) entry which is preliminary data.</text>
</comment>
<evidence type="ECO:0000313" key="2">
    <source>
        <dbReference type="Proteomes" id="UP000316304"/>
    </source>
</evidence>
<organism evidence="1 2">
    <name type="scientific">Novipirellula galeiformis</name>
    <dbReference type="NCBI Taxonomy" id="2528004"/>
    <lineage>
        <taxon>Bacteria</taxon>
        <taxon>Pseudomonadati</taxon>
        <taxon>Planctomycetota</taxon>
        <taxon>Planctomycetia</taxon>
        <taxon>Pirellulales</taxon>
        <taxon>Pirellulaceae</taxon>
        <taxon>Novipirellula</taxon>
    </lineage>
</organism>
<proteinExistence type="predicted"/>
<dbReference type="RefSeq" id="WP_146595889.1">
    <property type="nucleotide sequence ID" value="NZ_SJPT01000006.1"/>
</dbReference>
<reference evidence="1 2" key="1">
    <citation type="submission" date="2019-02" db="EMBL/GenBank/DDBJ databases">
        <title>Deep-cultivation of Planctomycetes and their phenomic and genomic characterization uncovers novel biology.</title>
        <authorList>
            <person name="Wiegand S."/>
            <person name="Jogler M."/>
            <person name="Boedeker C."/>
            <person name="Pinto D."/>
            <person name="Vollmers J."/>
            <person name="Rivas-Marin E."/>
            <person name="Kohn T."/>
            <person name="Peeters S.H."/>
            <person name="Heuer A."/>
            <person name="Rast P."/>
            <person name="Oberbeckmann S."/>
            <person name="Bunk B."/>
            <person name="Jeske O."/>
            <person name="Meyerdierks A."/>
            <person name="Storesund J.E."/>
            <person name="Kallscheuer N."/>
            <person name="Luecker S."/>
            <person name="Lage O.M."/>
            <person name="Pohl T."/>
            <person name="Merkel B.J."/>
            <person name="Hornburger P."/>
            <person name="Mueller R.-W."/>
            <person name="Bruemmer F."/>
            <person name="Labrenz M."/>
            <person name="Spormann A.M."/>
            <person name="Op Den Camp H."/>
            <person name="Overmann J."/>
            <person name="Amann R."/>
            <person name="Jetten M.S.M."/>
            <person name="Mascher T."/>
            <person name="Medema M.H."/>
            <person name="Devos D.P."/>
            <person name="Kaster A.-K."/>
            <person name="Ovreas L."/>
            <person name="Rohde M."/>
            <person name="Galperin M.Y."/>
            <person name="Jogler C."/>
        </authorList>
    </citation>
    <scope>NUCLEOTIDE SEQUENCE [LARGE SCALE GENOMIC DNA]</scope>
    <source>
        <strain evidence="1 2">Pla52o</strain>
    </source>
</reference>